<accession>R6X8I8</accession>
<proteinExistence type="predicted"/>
<dbReference type="HOGENOM" id="CLU_989909_0_0_9"/>
<protein>
    <submittedName>
        <fullName evidence="2">Uncharacterized protein</fullName>
    </submittedName>
</protein>
<gene>
    <name evidence="2" type="ORF">BN587_01153</name>
</gene>
<dbReference type="EMBL" id="CBGL010000131">
    <property type="protein sequence ID" value="CDD12646.1"/>
    <property type="molecule type" value="Genomic_DNA"/>
</dbReference>
<dbReference type="Proteomes" id="UP000014937">
    <property type="component" value="Unassembled WGS sequence"/>
</dbReference>
<keyword evidence="1" id="KW-1133">Transmembrane helix</keyword>
<feature type="transmembrane region" description="Helical" evidence="1">
    <location>
        <begin position="79"/>
        <end position="99"/>
    </location>
</feature>
<organism evidence="2 3">
    <name type="scientific">Phascolarctobacterium succinatutens CAG:287</name>
    <dbReference type="NCBI Taxonomy" id="1263101"/>
    <lineage>
        <taxon>Bacteria</taxon>
        <taxon>Bacillati</taxon>
        <taxon>Bacillota</taxon>
        <taxon>Negativicutes</taxon>
        <taxon>Acidaminococcales</taxon>
        <taxon>Acidaminococcaceae</taxon>
        <taxon>Phascolarctobacterium</taxon>
    </lineage>
</organism>
<keyword evidence="1" id="KW-0812">Transmembrane</keyword>
<evidence type="ECO:0000313" key="3">
    <source>
        <dbReference type="Proteomes" id="UP000014937"/>
    </source>
</evidence>
<comment type="caution">
    <text evidence="2">The sequence shown here is derived from an EMBL/GenBank/DDBJ whole genome shotgun (WGS) entry which is preliminary data.</text>
</comment>
<evidence type="ECO:0000256" key="1">
    <source>
        <dbReference type="SAM" id="Phobius"/>
    </source>
</evidence>
<evidence type="ECO:0000313" key="2">
    <source>
        <dbReference type="EMBL" id="CDD12646.1"/>
    </source>
</evidence>
<keyword evidence="1" id="KW-0472">Membrane</keyword>
<feature type="transmembrane region" description="Helical" evidence="1">
    <location>
        <begin position="12"/>
        <end position="34"/>
    </location>
</feature>
<sequence>MCVVNIGISTIIYNSQVIAIILENMACICCILATMQCCQRAACPYRIFSRYGRSCYMRLLLIGPGCTVLQIQVELANVMRSITAAAIVIIILVISCNALPERILIGQCNVENACVLPINQLTAAVFHNLLAILAGCIHITGNLGSRIACCAVLHVDIQRAFIYADCIEIMRFIAVFGCSNSAAANRYLGISAHQLDTAAAYTGNIYRTADSYSGAVTGYQNTGSTHAFATFSKTFDIADCQRAININLALLALDIDAGCSITLSGNISNFYRAGNIQVRIA</sequence>
<dbReference type="AlphaFoldDB" id="R6X8I8"/>
<name>R6X8I8_9FIRM</name>
<feature type="transmembrane region" description="Helical" evidence="1">
    <location>
        <begin position="55"/>
        <end position="73"/>
    </location>
</feature>
<reference evidence="2" key="1">
    <citation type="submission" date="2012-11" db="EMBL/GenBank/DDBJ databases">
        <title>Dependencies among metagenomic species, viruses, plasmids and units of genetic variation.</title>
        <authorList>
            <person name="Nielsen H.B."/>
            <person name="Almeida M."/>
            <person name="Juncker A.S."/>
            <person name="Rasmussen S."/>
            <person name="Li J."/>
            <person name="Sunagawa S."/>
            <person name="Plichta D."/>
            <person name="Gautier L."/>
            <person name="Le Chatelier E."/>
            <person name="Peletier E."/>
            <person name="Bonde I."/>
            <person name="Nielsen T."/>
            <person name="Manichanh C."/>
            <person name="Arumugam M."/>
            <person name="Batto J."/>
            <person name="Santos M.B.Q.D."/>
            <person name="Blom N."/>
            <person name="Borruel N."/>
            <person name="Burgdorf K.S."/>
            <person name="Boumezbeur F."/>
            <person name="Casellas F."/>
            <person name="Dore J."/>
            <person name="Guarner F."/>
            <person name="Hansen T."/>
            <person name="Hildebrand F."/>
            <person name="Kaas R.S."/>
            <person name="Kennedy S."/>
            <person name="Kristiansen K."/>
            <person name="Kultima J.R."/>
            <person name="Leonard P."/>
            <person name="Levenez F."/>
            <person name="Lund O."/>
            <person name="Moumen B."/>
            <person name="Le Paslier D."/>
            <person name="Pons N."/>
            <person name="Pedersen O."/>
            <person name="Prifti E."/>
            <person name="Qin J."/>
            <person name="Raes J."/>
            <person name="Tap J."/>
            <person name="Tims S."/>
            <person name="Ussery D.W."/>
            <person name="Yamada T."/>
            <person name="MetaHit consortium"/>
            <person name="Renault P."/>
            <person name="Sicheritz-Ponten T."/>
            <person name="Bork P."/>
            <person name="Wang J."/>
            <person name="Brunak S."/>
            <person name="Ehrlich S.D."/>
        </authorList>
    </citation>
    <scope>NUCLEOTIDE SEQUENCE [LARGE SCALE GENOMIC DNA]</scope>
</reference>